<comment type="caution">
    <text evidence="2">The sequence shown here is derived from an EMBL/GenBank/DDBJ whole genome shotgun (WGS) entry which is preliminary data.</text>
</comment>
<gene>
    <name evidence="2" type="ORF">H1191_15150</name>
</gene>
<dbReference type="RefSeq" id="WP_181753288.1">
    <property type="nucleotide sequence ID" value="NZ_JACEIQ010000017.1"/>
</dbReference>
<feature type="transmembrane region" description="Helical" evidence="1">
    <location>
        <begin position="6"/>
        <end position="23"/>
    </location>
</feature>
<dbReference type="Proteomes" id="UP000535491">
    <property type="component" value="Unassembled WGS sequence"/>
</dbReference>
<feature type="transmembrane region" description="Helical" evidence="1">
    <location>
        <begin position="81"/>
        <end position="114"/>
    </location>
</feature>
<keyword evidence="1" id="KW-0812">Transmembrane</keyword>
<keyword evidence="1" id="KW-1133">Transmembrane helix</keyword>
<organism evidence="2 3">
    <name type="scientific">Paenactinomyces guangxiensis</name>
    <dbReference type="NCBI Taxonomy" id="1490290"/>
    <lineage>
        <taxon>Bacteria</taxon>
        <taxon>Bacillati</taxon>
        <taxon>Bacillota</taxon>
        <taxon>Bacilli</taxon>
        <taxon>Bacillales</taxon>
        <taxon>Thermoactinomycetaceae</taxon>
        <taxon>Paenactinomyces</taxon>
    </lineage>
</organism>
<protein>
    <submittedName>
        <fullName evidence="2">Uncharacterized protein</fullName>
    </submittedName>
</protein>
<evidence type="ECO:0000313" key="2">
    <source>
        <dbReference type="EMBL" id="MBA4495633.1"/>
    </source>
</evidence>
<accession>A0A7W2AA87</accession>
<proteinExistence type="predicted"/>
<keyword evidence="3" id="KW-1185">Reference proteome</keyword>
<reference evidence="2 3" key="1">
    <citation type="submission" date="2020-07" db="EMBL/GenBank/DDBJ databases">
        <authorList>
            <person name="Feng H."/>
        </authorList>
    </citation>
    <scope>NUCLEOTIDE SEQUENCE [LARGE SCALE GENOMIC DNA]</scope>
    <source>
        <strain evidence="3">s-10</strain>
    </source>
</reference>
<dbReference type="AlphaFoldDB" id="A0A7W2AA87"/>
<keyword evidence="1" id="KW-0472">Membrane</keyword>
<name>A0A7W2AA87_9BACL</name>
<feature type="transmembrane region" description="Helical" evidence="1">
    <location>
        <begin position="35"/>
        <end position="61"/>
    </location>
</feature>
<evidence type="ECO:0000313" key="3">
    <source>
        <dbReference type="Proteomes" id="UP000535491"/>
    </source>
</evidence>
<dbReference type="EMBL" id="JACEIQ010000017">
    <property type="protein sequence ID" value="MBA4495633.1"/>
    <property type="molecule type" value="Genomic_DNA"/>
</dbReference>
<sequence length="135" mass="15671">MKSSPWGGLLLAFLFASAAILWFPETYFLQFHHQIWAYLNIDYLLSLSFLFLAMSVSAHWIRKIVSLLCEIPVTWKEKKKRILGVWAGAFVLVITYCMIFLTVHAAIVFLLLAMRESRKWRKKQKKAADFPSSTV</sequence>
<evidence type="ECO:0000256" key="1">
    <source>
        <dbReference type="SAM" id="Phobius"/>
    </source>
</evidence>